<accession>A0ACC0SXK4</accession>
<keyword evidence="2" id="KW-1185">Reference proteome</keyword>
<dbReference type="EMBL" id="CM009295">
    <property type="protein sequence ID" value="KAI9393694.1"/>
    <property type="molecule type" value="Genomic_DNA"/>
</dbReference>
<dbReference type="Proteomes" id="UP000006729">
    <property type="component" value="Chromosome 6"/>
</dbReference>
<sequence>MPLFPTLNEGLHLWRTSSMPLQETMKMKSPVSSSSSSSFIRPLSKLKELGIYFIDDMESLPEVGLQNLSSLGQLSESQGMIPYLPSLQFLRIDGCSEEVSGRTGGWERRASRNGLSLNIL</sequence>
<gene>
    <name evidence="1" type="ORF">POPTR_006G271692v4</name>
</gene>
<organism evidence="1 2">
    <name type="scientific">Populus trichocarpa</name>
    <name type="common">Western balsam poplar</name>
    <name type="synonym">Populus balsamifera subsp. trichocarpa</name>
    <dbReference type="NCBI Taxonomy" id="3694"/>
    <lineage>
        <taxon>Eukaryota</taxon>
        <taxon>Viridiplantae</taxon>
        <taxon>Streptophyta</taxon>
        <taxon>Embryophyta</taxon>
        <taxon>Tracheophyta</taxon>
        <taxon>Spermatophyta</taxon>
        <taxon>Magnoliopsida</taxon>
        <taxon>eudicotyledons</taxon>
        <taxon>Gunneridae</taxon>
        <taxon>Pentapetalae</taxon>
        <taxon>rosids</taxon>
        <taxon>fabids</taxon>
        <taxon>Malpighiales</taxon>
        <taxon>Salicaceae</taxon>
        <taxon>Saliceae</taxon>
        <taxon>Populus</taxon>
    </lineage>
</organism>
<evidence type="ECO:0000313" key="2">
    <source>
        <dbReference type="Proteomes" id="UP000006729"/>
    </source>
</evidence>
<comment type="caution">
    <text evidence="1">The sequence shown here is derived from an EMBL/GenBank/DDBJ whole genome shotgun (WGS) entry which is preliminary data.</text>
</comment>
<reference evidence="1 2" key="1">
    <citation type="journal article" date="2006" name="Science">
        <title>The genome of black cottonwood, Populus trichocarpa (Torr. &amp; Gray).</title>
        <authorList>
            <person name="Tuskan G.A."/>
            <person name="Difazio S."/>
            <person name="Jansson S."/>
            <person name="Bohlmann J."/>
            <person name="Grigoriev I."/>
            <person name="Hellsten U."/>
            <person name="Putnam N."/>
            <person name="Ralph S."/>
            <person name="Rombauts S."/>
            <person name="Salamov A."/>
            <person name="Schein J."/>
            <person name="Sterck L."/>
            <person name="Aerts A."/>
            <person name="Bhalerao R.R."/>
            <person name="Bhalerao R.P."/>
            <person name="Blaudez D."/>
            <person name="Boerjan W."/>
            <person name="Brun A."/>
            <person name="Brunner A."/>
            <person name="Busov V."/>
            <person name="Campbell M."/>
            <person name="Carlson J."/>
            <person name="Chalot M."/>
            <person name="Chapman J."/>
            <person name="Chen G.L."/>
            <person name="Cooper D."/>
            <person name="Coutinho P.M."/>
            <person name="Couturier J."/>
            <person name="Covert S."/>
            <person name="Cronk Q."/>
            <person name="Cunningham R."/>
            <person name="Davis J."/>
            <person name="Degroeve S."/>
            <person name="Dejardin A."/>
            <person name="Depamphilis C."/>
            <person name="Detter J."/>
            <person name="Dirks B."/>
            <person name="Dubchak I."/>
            <person name="Duplessis S."/>
            <person name="Ehlting J."/>
            <person name="Ellis B."/>
            <person name="Gendler K."/>
            <person name="Goodstein D."/>
            <person name="Gribskov M."/>
            <person name="Grimwood J."/>
            <person name="Groover A."/>
            <person name="Gunter L."/>
            <person name="Hamberger B."/>
            <person name="Heinze B."/>
            <person name="Helariutta Y."/>
            <person name="Henrissat B."/>
            <person name="Holligan D."/>
            <person name="Holt R."/>
            <person name="Huang W."/>
            <person name="Islam-Faridi N."/>
            <person name="Jones S."/>
            <person name="Jones-Rhoades M."/>
            <person name="Jorgensen R."/>
            <person name="Joshi C."/>
            <person name="Kangasjarvi J."/>
            <person name="Karlsson J."/>
            <person name="Kelleher C."/>
            <person name="Kirkpatrick R."/>
            <person name="Kirst M."/>
            <person name="Kohler A."/>
            <person name="Kalluri U."/>
            <person name="Larimer F."/>
            <person name="Leebens-Mack J."/>
            <person name="Leple J.C."/>
            <person name="Locascio P."/>
            <person name="Lou Y."/>
            <person name="Lucas S."/>
            <person name="Martin F."/>
            <person name="Montanini B."/>
            <person name="Napoli C."/>
            <person name="Nelson D.R."/>
            <person name="Nelson C."/>
            <person name="Nieminen K."/>
            <person name="Nilsson O."/>
            <person name="Pereda V."/>
            <person name="Peter G."/>
            <person name="Philippe R."/>
            <person name="Pilate G."/>
            <person name="Poliakov A."/>
            <person name="Razumovskaya J."/>
            <person name="Richardson P."/>
            <person name="Rinaldi C."/>
            <person name="Ritland K."/>
            <person name="Rouze P."/>
            <person name="Ryaboy D."/>
            <person name="Schmutz J."/>
            <person name="Schrader J."/>
            <person name="Segerman B."/>
            <person name="Shin H."/>
            <person name="Siddiqui A."/>
            <person name="Sterky F."/>
            <person name="Terry A."/>
            <person name="Tsai C.J."/>
            <person name="Uberbacher E."/>
            <person name="Unneberg P."/>
            <person name="Vahala J."/>
            <person name="Wall K."/>
            <person name="Wessler S."/>
            <person name="Yang G."/>
            <person name="Yin T."/>
            <person name="Douglas C."/>
            <person name="Marra M."/>
            <person name="Sandberg G."/>
            <person name="Van de Peer Y."/>
            <person name="Rokhsar D."/>
        </authorList>
    </citation>
    <scope>NUCLEOTIDE SEQUENCE [LARGE SCALE GENOMIC DNA]</scope>
    <source>
        <strain evidence="2">cv. Nisqually</strain>
    </source>
</reference>
<evidence type="ECO:0000313" key="1">
    <source>
        <dbReference type="EMBL" id="KAI9393694.1"/>
    </source>
</evidence>
<proteinExistence type="predicted"/>
<name>A0ACC0SXK4_POPTR</name>
<protein>
    <submittedName>
        <fullName evidence="1">Uncharacterized protein</fullName>
    </submittedName>
</protein>